<keyword evidence="2" id="KW-1185">Reference proteome</keyword>
<protein>
    <submittedName>
        <fullName evidence="1">Uncharacterized protein</fullName>
    </submittedName>
</protein>
<reference evidence="2" key="1">
    <citation type="journal article" date="2019" name="Int. J. Syst. Evol. Microbiol.">
        <title>The Global Catalogue of Microorganisms (GCM) 10K type strain sequencing project: providing services to taxonomists for standard genome sequencing and annotation.</title>
        <authorList>
            <consortium name="The Broad Institute Genomics Platform"/>
            <consortium name="The Broad Institute Genome Sequencing Center for Infectious Disease"/>
            <person name="Wu L."/>
            <person name="Ma J."/>
        </authorList>
    </citation>
    <scope>NUCLEOTIDE SEQUENCE [LARGE SCALE GENOMIC DNA]</scope>
    <source>
        <strain evidence="2">KACC 12633</strain>
    </source>
</reference>
<evidence type="ECO:0000313" key="2">
    <source>
        <dbReference type="Proteomes" id="UP001596150"/>
    </source>
</evidence>
<gene>
    <name evidence="1" type="ORF">ACFPP9_24890</name>
</gene>
<accession>A0ABW0Q8M2</accession>
<dbReference type="Proteomes" id="UP001596150">
    <property type="component" value="Unassembled WGS sequence"/>
</dbReference>
<organism evidence="1 2">
    <name type="scientific">Kaistia terrae</name>
    <dbReference type="NCBI Taxonomy" id="537017"/>
    <lineage>
        <taxon>Bacteria</taxon>
        <taxon>Pseudomonadati</taxon>
        <taxon>Pseudomonadota</taxon>
        <taxon>Alphaproteobacteria</taxon>
        <taxon>Hyphomicrobiales</taxon>
        <taxon>Kaistiaceae</taxon>
        <taxon>Kaistia</taxon>
    </lineage>
</organism>
<name>A0ABW0Q8M2_9HYPH</name>
<dbReference type="RefSeq" id="WP_266346315.1">
    <property type="nucleotide sequence ID" value="NZ_JAPKNH010000015.1"/>
</dbReference>
<proteinExistence type="predicted"/>
<comment type="caution">
    <text evidence="1">The sequence shown here is derived from an EMBL/GenBank/DDBJ whole genome shotgun (WGS) entry which is preliminary data.</text>
</comment>
<dbReference type="EMBL" id="JBHSML010000031">
    <property type="protein sequence ID" value="MFC5519024.1"/>
    <property type="molecule type" value="Genomic_DNA"/>
</dbReference>
<evidence type="ECO:0000313" key="1">
    <source>
        <dbReference type="EMBL" id="MFC5519024.1"/>
    </source>
</evidence>
<sequence length="82" mass="8961">MTAIPVPTIDDIEAHTHNLVQLLDTLVENLMNVTYPADIGDLTRVGALSIIARDMSENMLASIEARNRADCDKRQAKARTAA</sequence>